<accession>A0A1E7FRN5</accession>
<evidence type="ECO:0000259" key="1">
    <source>
        <dbReference type="PROSITE" id="PS50076"/>
    </source>
</evidence>
<keyword evidence="2" id="KW-0346">Stress response</keyword>
<reference evidence="2 3" key="1">
    <citation type="submission" date="2016-09" db="EMBL/GenBank/DDBJ databases">
        <title>Extensive genetic diversity and differential bi-allelic expression allows diatom success in the polar Southern Ocean.</title>
        <authorList>
            <consortium name="DOE Joint Genome Institute"/>
            <person name="Mock T."/>
            <person name="Otillar R.P."/>
            <person name="Strauss J."/>
            <person name="Dupont C."/>
            <person name="Frickenhaus S."/>
            <person name="Maumus F."/>
            <person name="Mcmullan M."/>
            <person name="Sanges R."/>
            <person name="Schmutz J."/>
            <person name="Toseland A."/>
            <person name="Valas R."/>
            <person name="Veluchamy A."/>
            <person name="Ward B.J."/>
            <person name="Allen A."/>
            <person name="Barry K."/>
            <person name="Falciatore A."/>
            <person name="Ferrante M."/>
            <person name="Fortunato A.E."/>
            <person name="Gloeckner G."/>
            <person name="Gruber A."/>
            <person name="Hipkin R."/>
            <person name="Janech M."/>
            <person name="Kroth P."/>
            <person name="Leese F."/>
            <person name="Lindquist E."/>
            <person name="Lyon B.R."/>
            <person name="Martin J."/>
            <person name="Mayer C."/>
            <person name="Parker M."/>
            <person name="Quesneville H."/>
            <person name="Raymond J."/>
            <person name="Uhlig C."/>
            <person name="Valentin K.U."/>
            <person name="Worden A.Z."/>
            <person name="Armbrust E.V."/>
            <person name="Bowler C."/>
            <person name="Green B."/>
            <person name="Moulton V."/>
            <person name="Van Oosterhout C."/>
            <person name="Grigoriev I."/>
        </authorList>
    </citation>
    <scope>NUCLEOTIDE SEQUENCE [LARGE SCALE GENOMIC DNA]</scope>
    <source>
        <strain evidence="2 3">CCMP1102</strain>
    </source>
</reference>
<dbReference type="PANTHER" id="PTHR24074">
    <property type="entry name" value="CO-CHAPERONE PROTEIN DJLA"/>
    <property type="match status" value="1"/>
</dbReference>
<proteinExistence type="predicted"/>
<dbReference type="Proteomes" id="UP000095751">
    <property type="component" value="Unassembled WGS sequence"/>
</dbReference>
<feature type="domain" description="J" evidence="1">
    <location>
        <begin position="1"/>
        <end position="64"/>
    </location>
</feature>
<evidence type="ECO:0000313" key="3">
    <source>
        <dbReference type="Proteomes" id="UP000095751"/>
    </source>
</evidence>
<evidence type="ECO:0000313" key="2">
    <source>
        <dbReference type="EMBL" id="OEU20830.1"/>
    </source>
</evidence>
<gene>
    <name evidence="2" type="ORF">FRACYDRAFT_145533</name>
</gene>
<dbReference type="InterPro" id="IPR036869">
    <property type="entry name" value="J_dom_sf"/>
</dbReference>
<dbReference type="EMBL" id="KV784354">
    <property type="protein sequence ID" value="OEU20830.1"/>
    <property type="molecule type" value="Genomic_DNA"/>
</dbReference>
<keyword evidence="3" id="KW-1185">Reference proteome</keyword>
<dbReference type="PROSITE" id="PS50076">
    <property type="entry name" value="DNAJ_2"/>
    <property type="match status" value="1"/>
</dbReference>
<dbReference type="OrthoDB" id="41702at2759"/>
<dbReference type="PRINTS" id="PR00625">
    <property type="entry name" value="JDOMAIN"/>
</dbReference>
<sequence length="64" mass="7726">YKTLGVSRYSSQKDIQKRYRELCLKYHPDKNVQKSTKEREKFEGYFKQVQQAYDMIGSAESRQQ</sequence>
<dbReference type="InParanoid" id="A0A1E7FRN5"/>
<dbReference type="AlphaFoldDB" id="A0A1E7FRN5"/>
<dbReference type="KEGG" id="fcy:FRACYDRAFT_145533"/>
<dbReference type="Gene3D" id="1.10.287.110">
    <property type="entry name" value="DnaJ domain"/>
    <property type="match status" value="1"/>
</dbReference>
<dbReference type="InterPro" id="IPR050817">
    <property type="entry name" value="DjlA_DnaK_co-chaperone"/>
</dbReference>
<dbReference type="SMART" id="SM00271">
    <property type="entry name" value="DnaJ"/>
    <property type="match status" value="1"/>
</dbReference>
<dbReference type="InterPro" id="IPR001623">
    <property type="entry name" value="DnaJ_domain"/>
</dbReference>
<organism evidence="2 3">
    <name type="scientific">Fragilariopsis cylindrus CCMP1102</name>
    <dbReference type="NCBI Taxonomy" id="635003"/>
    <lineage>
        <taxon>Eukaryota</taxon>
        <taxon>Sar</taxon>
        <taxon>Stramenopiles</taxon>
        <taxon>Ochrophyta</taxon>
        <taxon>Bacillariophyta</taxon>
        <taxon>Bacillariophyceae</taxon>
        <taxon>Bacillariophycidae</taxon>
        <taxon>Bacillariales</taxon>
        <taxon>Bacillariaceae</taxon>
        <taxon>Fragilariopsis</taxon>
    </lineage>
</organism>
<feature type="non-terminal residue" evidence="2">
    <location>
        <position position="1"/>
    </location>
</feature>
<dbReference type="SUPFAM" id="SSF46565">
    <property type="entry name" value="Chaperone J-domain"/>
    <property type="match status" value="1"/>
</dbReference>
<protein>
    <submittedName>
        <fullName evidence="2">Heat shock protein DnaJ</fullName>
    </submittedName>
</protein>
<dbReference type="CDD" id="cd06257">
    <property type="entry name" value="DnaJ"/>
    <property type="match status" value="1"/>
</dbReference>
<feature type="non-terminal residue" evidence="2">
    <location>
        <position position="64"/>
    </location>
</feature>
<name>A0A1E7FRN5_9STRA</name>
<dbReference type="Pfam" id="PF00226">
    <property type="entry name" value="DnaJ"/>
    <property type="match status" value="1"/>
</dbReference>